<dbReference type="PANTHER" id="PTHR33420:SF9">
    <property type="entry name" value="MINOR FIMBRIAL SUBUNIT"/>
    <property type="match status" value="1"/>
</dbReference>
<organism evidence="3 4">
    <name type="scientific">Serratia plymuthica S13</name>
    <dbReference type="NCBI Taxonomy" id="1348660"/>
    <lineage>
        <taxon>Bacteria</taxon>
        <taxon>Pseudomonadati</taxon>
        <taxon>Pseudomonadota</taxon>
        <taxon>Gammaproteobacteria</taxon>
        <taxon>Enterobacterales</taxon>
        <taxon>Yersiniaceae</taxon>
        <taxon>Serratia</taxon>
    </lineage>
</organism>
<dbReference type="EMBL" id="CP006566">
    <property type="protein sequence ID" value="AGP46488.1"/>
    <property type="molecule type" value="Genomic_DNA"/>
</dbReference>
<feature type="domain" description="Fimbrial-type adhesion" evidence="2">
    <location>
        <begin position="31"/>
        <end position="177"/>
    </location>
</feature>
<dbReference type="HOGENOM" id="CLU_088965_3_3_6"/>
<dbReference type="Proteomes" id="UP000014900">
    <property type="component" value="Chromosome"/>
</dbReference>
<dbReference type="AlphaFoldDB" id="S4YUF5"/>
<evidence type="ECO:0000256" key="1">
    <source>
        <dbReference type="SAM" id="SignalP"/>
    </source>
</evidence>
<dbReference type="PANTHER" id="PTHR33420">
    <property type="entry name" value="FIMBRIAL SUBUNIT ELFA-RELATED"/>
    <property type="match status" value="1"/>
</dbReference>
<gene>
    <name evidence="3" type="ORF">M621_24550</name>
</gene>
<dbReference type="InterPro" id="IPR000259">
    <property type="entry name" value="Adhesion_dom_fimbrial"/>
</dbReference>
<dbReference type="PATRIC" id="fig|1348660.3.peg.4811"/>
<dbReference type="Pfam" id="PF00419">
    <property type="entry name" value="Fimbrial"/>
    <property type="match status" value="1"/>
</dbReference>
<name>S4YUF5_SERPL</name>
<accession>S4YUF5</accession>
<dbReference type="Gene3D" id="2.60.40.1090">
    <property type="entry name" value="Fimbrial-type adhesion domain"/>
    <property type="match status" value="1"/>
</dbReference>
<evidence type="ECO:0000313" key="4">
    <source>
        <dbReference type="Proteomes" id="UP000014900"/>
    </source>
</evidence>
<dbReference type="InterPro" id="IPR036937">
    <property type="entry name" value="Adhesion_dom_fimbrial_sf"/>
</dbReference>
<sequence>MWNSLYICLLASWLFAASVSPVVAANSNLKLHGALVAEPCTLLPGDESVQLDFGTVIDKYLYQNQRTLSKPFQLRLADCDTSLGKVVKVRFSGTESLALPGLLALDGSSQAQGVAIGFETPQGQPLLLETATQDNLLGNGNNIVLIKAYVQGESNAIANKTIQLGAFSAVATFTLLYE</sequence>
<evidence type="ECO:0000313" key="3">
    <source>
        <dbReference type="EMBL" id="AGP46488.1"/>
    </source>
</evidence>
<protein>
    <submittedName>
        <fullName evidence="3">Exotoxin</fullName>
    </submittedName>
</protein>
<evidence type="ECO:0000259" key="2">
    <source>
        <dbReference type="Pfam" id="PF00419"/>
    </source>
</evidence>
<dbReference type="GO" id="GO:0043709">
    <property type="term" value="P:cell adhesion involved in single-species biofilm formation"/>
    <property type="evidence" value="ECO:0007669"/>
    <property type="project" value="TreeGrafter"/>
</dbReference>
<dbReference type="InterPro" id="IPR050263">
    <property type="entry name" value="Bact_Fimbrial_Adh_Pro"/>
</dbReference>
<dbReference type="InterPro" id="IPR008966">
    <property type="entry name" value="Adhesion_dom_sf"/>
</dbReference>
<dbReference type="GO" id="GO:0009289">
    <property type="term" value="C:pilus"/>
    <property type="evidence" value="ECO:0007669"/>
    <property type="project" value="InterPro"/>
</dbReference>
<dbReference type="SUPFAM" id="SSF49401">
    <property type="entry name" value="Bacterial adhesins"/>
    <property type="match status" value="1"/>
</dbReference>
<dbReference type="KEGG" id="sry:M621_24550"/>
<feature type="signal peptide" evidence="1">
    <location>
        <begin position="1"/>
        <end position="24"/>
    </location>
</feature>
<proteinExistence type="predicted"/>
<feature type="chain" id="PRO_5005374587" evidence="1">
    <location>
        <begin position="25"/>
        <end position="178"/>
    </location>
</feature>
<reference evidence="3 4" key="1">
    <citation type="journal article" date="2013" name="Genome Announc.">
        <title>Genome Sequence of Serratia plymuthica Strain S13, an Endophyte with Germination- and Plant-Growth-Promoting Activity from the Flower of Styrian Oil Pumpkin.</title>
        <authorList>
            <person name="Muller H."/>
            <person name="Furnkranz M."/>
            <person name="Grube M."/>
            <person name="Berg G."/>
        </authorList>
    </citation>
    <scope>NUCLEOTIDE SEQUENCE [LARGE SCALE GENOMIC DNA]</scope>
    <source>
        <strain evidence="3">S13</strain>
    </source>
</reference>
<dbReference type="RefSeq" id="WP_020439961.1">
    <property type="nucleotide sequence ID" value="NC_021659.1"/>
</dbReference>
<keyword evidence="1" id="KW-0732">Signal</keyword>